<dbReference type="PANTHER" id="PTHR35908">
    <property type="entry name" value="HYPOTHETICAL FUSION PROTEIN"/>
    <property type="match status" value="1"/>
</dbReference>
<dbReference type="RefSeq" id="WP_093839692.1">
    <property type="nucleotide sequence ID" value="NZ_FOLM01000009.1"/>
</dbReference>
<dbReference type="OrthoDB" id="3212826at2"/>
<dbReference type="InterPro" id="IPR029068">
    <property type="entry name" value="Glyas_Bleomycin-R_OHBP_Dase"/>
</dbReference>
<sequence length="130" mass="14511">MAPARFKDLVLDAADHQRLADWWCAVLGYERHTPHHGEEWPATWPVPIHDPAGRGPLIWISPADGTPRPDPGRIHLDVWGEAEELLALGATMVRARDEEVGWDTLADPEGNEFCVFPPPGQPPYVRLGVR</sequence>
<evidence type="ECO:0000313" key="2">
    <source>
        <dbReference type="EMBL" id="SFD06387.1"/>
    </source>
</evidence>
<dbReference type="Pfam" id="PF18029">
    <property type="entry name" value="Glyoxalase_6"/>
    <property type="match status" value="1"/>
</dbReference>
<dbReference type="EMBL" id="FOLM01000009">
    <property type="protein sequence ID" value="SFD06387.1"/>
    <property type="molecule type" value="Genomic_DNA"/>
</dbReference>
<dbReference type="Proteomes" id="UP000199207">
    <property type="component" value="Unassembled WGS sequence"/>
</dbReference>
<evidence type="ECO:0000313" key="3">
    <source>
        <dbReference type="Proteomes" id="UP000199207"/>
    </source>
</evidence>
<dbReference type="AlphaFoldDB" id="A0A1I1P978"/>
<feature type="domain" description="Glyoxalase-like" evidence="1">
    <location>
        <begin position="9"/>
        <end position="116"/>
    </location>
</feature>
<dbReference type="PANTHER" id="PTHR35908:SF1">
    <property type="entry name" value="CONSERVED PROTEIN"/>
    <property type="match status" value="1"/>
</dbReference>
<evidence type="ECO:0000259" key="1">
    <source>
        <dbReference type="Pfam" id="PF18029"/>
    </source>
</evidence>
<dbReference type="Gene3D" id="3.10.180.10">
    <property type="entry name" value="2,3-Dihydroxybiphenyl 1,2-Dioxygenase, domain 1"/>
    <property type="match status" value="1"/>
</dbReference>
<protein>
    <recommendedName>
        <fullName evidence="1">Glyoxalase-like domain-containing protein</fullName>
    </recommendedName>
</protein>
<organism evidence="2 3">
    <name type="scientific">Streptomyces aidingensis</name>
    <dbReference type="NCBI Taxonomy" id="910347"/>
    <lineage>
        <taxon>Bacteria</taxon>
        <taxon>Bacillati</taxon>
        <taxon>Actinomycetota</taxon>
        <taxon>Actinomycetes</taxon>
        <taxon>Kitasatosporales</taxon>
        <taxon>Streptomycetaceae</taxon>
        <taxon>Streptomyces</taxon>
    </lineage>
</organism>
<name>A0A1I1P978_9ACTN</name>
<keyword evidence="3" id="KW-1185">Reference proteome</keyword>
<dbReference type="InterPro" id="IPR041581">
    <property type="entry name" value="Glyoxalase_6"/>
</dbReference>
<dbReference type="SUPFAM" id="SSF54593">
    <property type="entry name" value="Glyoxalase/Bleomycin resistance protein/Dihydroxybiphenyl dioxygenase"/>
    <property type="match status" value="1"/>
</dbReference>
<accession>A0A1I1P978</accession>
<dbReference type="STRING" id="910347.SAMN05421773_10949"/>
<gene>
    <name evidence="2" type="ORF">SAMN05421773_10949</name>
</gene>
<reference evidence="2 3" key="1">
    <citation type="submission" date="2016-10" db="EMBL/GenBank/DDBJ databases">
        <authorList>
            <person name="de Groot N.N."/>
        </authorList>
    </citation>
    <scope>NUCLEOTIDE SEQUENCE [LARGE SCALE GENOMIC DNA]</scope>
    <source>
        <strain evidence="2 3">CGMCC 4.5739</strain>
    </source>
</reference>
<proteinExistence type="predicted"/>